<dbReference type="InterPro" id="IPR003961">
    <property type="entry name" value="FN3_dom"/>
</dbReference>
<dbReference type="PROSITE" id="PS51257">
    <property type="entry name" value="PROKAR_LIPOPROTEIN"/>
    <property type="match status" value="1"/>
</dbReference>
<evidence type="ECO:0000256" key="1">
    <source>
        <dbReference type="ARBA" id="ARBA00022729"/>
    </source>
</evidence>
<reference evidence="5 6" key="1">
    <citation type="submission" date="2021-07" db="EMBL/GenBank/DDBJ databases">
        <title>Paenibacillus radiodurans sp. nov., isolated from the southeastern edge of Tengger Desert.</title>
        <authorList>
            <person name="Zhang G."/>
        </authorList>
    </citation>
    <scope>NUCLEOTIDE SEQUENCE [LARGE SCALE GENOMIC DNA]</scope>
    <source>
        <strain evidence="5 6">DT7-4</strain>
    </source>
</reference>
<feature type="domain" description="Calcineurin-like phosphoesterase" evidence="3">
    <location>
        <begin position="169"/>
        <end position="328"/>
    </location>
</feature>
<comment type="caution">
    <text evidence="5">The sequence shown here is derived from an EMBL/GenBank/DDBJ whole genome shotgun (WGS) entry which is preliminary data.</text>
</comment>
<dbReference type="SUPFAM" id="SSF56300">
    <property type="entry name" value="Metallo-dependent phosphatases"/>
    <property type="match status" value="1"/>
</dbReference>
<sequence length="415" mass="46011">MRTSIYRKALKLTAIIMMGITVMTGCSEALDTGVHSSAKSIVTTISGDARTSRSFTWHTEPAAADAVIQVVEGAWKKDLDENHILTVKGNTTTITTEKNVQQGVHKVDVTGLKAGTAYSYRVGSGDGHGWSEPAQFVTEPEAAEAFTFLNVTDSQGITEADFKLWGHTLDQAFQLLPDARFIVHNGDLTEFPGIESGWDHFFEKGEQWLTRIPLMPVTGNHEEIDNDAERFVSHFRVPDNGADGSIPGTTYSFDYGNAHFVVLNTESNIEGQTEWLREDLARTDKPWIIAAMHRGAYGGSSYKKVKKWVEVFDEFKVDLVLQGHNHEYSRSYPLRGGEVVGDGESAVTGKQGTVYVVANTSGPKFNEKKGDKFYHKVHFQNSQQMFAGITIDGDTLSYKAYNVDGELLDKFELKH</sequence>
<feature type="signal peptide" evidence="2">
    <location>
        <begin position="1"/>
        <end position="29"/>
    </location>
</feature>
<dbReference type="Gene3D" id="3.60.21.10">
    <property type="match status" value="1"/>
</dbReference>
<gene>
    <name evidence="5" type="ORF">K0T92_21365</name>
</gene>
<protein>
    <submittedName>
        <fullName evidence="5">Metallophosphoesterase family protein</fullName>
    </submittedName>
</protein>
<dbReference type="SUPFAM" id="SSF49363">
    <property type="entry name" value="Purple acid phosphatase, N-terminal domain"/>
    <property type="match status" value="1"/>
</dbReference>
<dbReference type="Pfam" id="PF16656">
    <property type="entry name" value="Pur_ac_phosph_N"/>
    <property type="match status" value="1"/>
</dbReference>
<dbReference type="PANTHER" id="PTHR45867:SF3">
    <property type="entry name" value="ACID PHOSPHATASE TYPE 7"/>
    <property type="match status" value="1"/>
</dbReference>
<dbReference type="InterPro" id="IPR004843">
    <property type="entry name" value="Calcineurin-like_PHP"/>
</dbReference>
<dbReference type="CDD" id="cd00063">
    <property type="entry name" value="FN3"/>
    <property type="match status" value="1"/>
</dbReference>
<dbReference type="InterPro" id="IPR015914">
    <property type="entry name" value="PAPs_N"/>
</dbReference>
<organism evidence="5 6">
    <name type="scientific">Paenibacillus oenotherae</name>
    <dbReference type="NCBI Taxonomy" id="1435645"/>
    <lineage>
        <taxon>Bacteria</taxon>
        <taxon>Bacillati</taxon>
        <taxon>Bacillota</taxon>
        <taxon>Bacilli</taxon>
        <taxon>Bacillales</taxon>
        <taxon>Paenibacillaceae</taxon>
        <taxon>Paenibacillus</taxon>
    </lineage>
</organism>
<dbReference type="Pfam" id="PF00149">
    <property type="entry name" value="Metallophos"/>
    <property type="match status" value="1"/>
</dbReference>
<evidence type="ECO:0000259" key="4">
    <source>
        <dbReference type="Pfam" id="PF16656"/>
    </source>
</evidence>
<dbReference type="InterPro" id="IPR008963">
    <property type="entry name" value="Purple_acid_Pase-like_N"/>
</dbReference>
<evidence type="ECO:0000313" key="5">
    <source>
        <dbReference type="EMBL" id="MBW7477271.1"/>
    </source>
</evidence>
<proteinExistence type="predicted"/>
<dbReference type="PANTHER" id="PTHR45867">
    <property type="entry name" value="PURPLE ACID PHOSPHATASE"/>
    <property type="match status" value="1"/>
</dbReference>
<dbReference type="InterPro" id="IPR029052">
    <property type="entry name" value="Metallo-depent_PP-like"/>
</dbReference>
<keyword evidence="6" id="KW-1185">Reference proteome</keyword>
<evidence type="ECO:0000259" key="3">
    <source>
        <dbReference type="Pfam" id="PF00149"/>
    </source>
</evidence>
<dbReference type="EMBL" id="JAHZIJ010000022">
    <property type="protein sequence ID" value="MBW7477271.1"/>
    <property type="molecule type" value="Genomic_DNA"/>
</dbReference>
<name>A0ABS7DBJ4_9BACL</name>
<evidence type="ECO:0000313" key="6">
    <source>
        <dbReference type="Proteomes" id="UP000812277"/>
    </source>
</evidence>
<dbReference type="Gene3D" id="2.60.40.380">
    <property type="entry name" value="Purple acid phosphatase-like, N-terminal"/>
    <property type="match status" value="1"/>
</dbReference>
<evidence type="ECO:0000256" key="2">
    <source>
        <dbReference type="SAM" id="SignalP"/>
    </source>
</evidence>
<dbReference type="RefSeq" id="WP_219874524.1">
    <property type="nucleotide sequence ID" value="NZ_JAHZIJ010000022.1"/>
</dbReference>
<feature type="domain" description="Purple acid phosphatase N-terminal" evidence="4">
    <location>
        <begin position="41"/>
        <end position="138"/>
    </location>
</feature>
<accession>A0ABS7DBJ4</accession>
<feature type="chain" id="PRO_5045089807" evidence="2">
    <location>
        <begin position="30"/>
        <end position="415"/>
    </location>
</feature>
<keyword evidence="1 2" id="KW-0732">Signal</keyword>
<dbReference type="Proteomes" id="UP000812277">
    <property type="component" value="Unassembled WGS sequence"/>
</dbReference>